<keyword evidence="2" id="KW-1185">Reference proteome</keyword>
<dbReference type="AlphaFoldDB" id="A0A0B0PJC9"/>
<gene>
    <name evidence="1" type="ORF">F383_33783</name>
</gene>
<organism evidence="1 2">
    <name type="scientific">Gossypium arboreum</name>
    <name type="common">Tree cotton</name>
    <name type="synonym">Gossypium nanking</name>
    <dbReference type="NCBI Taxonomy" id="29729"/>
    <lineage>
        <taxon>Eukaryota</taxon>
        <taxon>Viridiplantae</taxon>
        <taxon>Streptophyta</taxon>
        <taxon>Embryophyta</taxon>
        <taxon>Tracheophyta</taxon>
        <taxon>Spermatophyta</taxon>
        <taxon>Magnoliopsida</taxon>
        <taxon>eudicotyledons</taxon>
        <taxon>Gunneridae</taxon>
        <taxon>Pentapetalae</taxon>
        <taxon>rosids</taxon>
        <taxon>malvids</taxon>
        <taxon>Malvales</taxon>
        <taxon>Malvaceae</taxon>
        <taxon>Malvoideae</taxon>
        <taxon>Gossypium</taxon>
    </lineage>
</organism>
<evidence type="ECO:0000313" key="2">
    <source>
        <dbReference type="Proteomes" id="UP000032142"/>
    </source>
</evidence>
<evidence type="ECO:0000313" key="1">
    <source>
        <dbReference type="EMBL" id="KHG26568.1"/>
    </source>
</evidence>
<name>A0A0B0PJC9_GOSAR</name>
<protein>
    <submittedName>
        <fullName evidence="1">Uncharacterized protein</fullName>
    </submittedName>
</protein>
<dbReference type="EMBL" id="KN437325">
    <property type="protein sequence ID" value="KHG26568.1"/>
    <property type="molecule type" value="Genomic_DNA"/>
</dbReference>
<accession>A0A0B0PJC9</accession>
<proteinExistence type="predicted"/>
<dbReference type="Proteomes" id="UP000032142">
    <property type="component" value="Unassembled WGS sequence"/>
</dbReference>
<sequence length="21" mass="2424">MHTDLLTQPQDKRVCLGRGRV</sequence>
<reference evidence="2" key="1">
    <citation type="submission" date="2014-09" db="EMBL/GenBank/DDBJ databases">
        <authorList>
            <person name="Mudge J."/>
            <person name="Ramaraj T."/>
            <person name="Lindquist I.E."/>
            <person name="Bharti A.K."/>
            <person name="Sundararajan A."/>
            <person name="Cameron C.T."/>
            <person name="Woodward J.E."/>
            <person name="May G.D."/>
            <person name="Brubaker C."/>
            <person name="Broadhvest J."/>
            <person name="Wilkins T.A."/>
        </authorList>
    </citation>
    <scope>NUCLEOTIDE SEQUENCE</scope>
    <source>
        <strain evidence="2">cv. AKA8401</strain>
    </source>
</reference>